<reference evidence="2 3" key="1">
    <citation type="submission" date="2007-05" db="EMBL/GenBank/DDBJ databases">
        <title>Complete sequence of Geobacter uraniireducens Rf4.</title>
        <authorList>
            <consortium name="US DOE Joint Genome Institute"/>
            <person name="Copeland A."/>
            <person name="Lucas S."/>
            <person name="Lapidus A."/>
            <person name="Barry K."/>
            <person name="Detter J.C."/>
            <person name="Glavina del Rio T."/>
            <person name="Hammon N."/>
            <person name="Israni S."/>
            <person name="Dalin E."/>
            <person name="Tice H."/>
            <person name="Pitluck S."/>
            <person name="Chertkov O."/>
            <person name="Brettin T."/>
            <person name="Bruce D."/>
            <person name="Han C."/>
            <person name="Schmutz J."/>
            <person name="Larimer F."/>
            <person name="Land M."/>
            <person name="Hauser L."/>
            <person name="Kyrpides N."/>
            <person name="Mikhailova N."/>
            <person name="Shelobolina E."/>
            <person name="Aklujkar M."/>
            <person name="Lovley D."/>
            <person name="Richardson P."/>
        </authorList>
    </citation>
    <scope>NUCLEOTIDE SEQUENCE [LARGE SCALE GENOMIC DNA]</scope>
    <source>
        <strain evidence="2 3">Rf4</strain>
    </source>
</reference>
<accession>A5GBT7</accession>
<dbReference type="Proteomes" id="UP000006695">
    <property type="component" value="Chromosome"/>
</dbReference>
<sequence length="381" mass="38166">MKRFVSIASLLLLILVLAGCGEDPANSSGTKVTGFASKGPIVNGVIKIYSVKDGVKTFIKQTTTDANGNYSADLGAYTGPIIAEASGSYLDEATGLTKTISADSPLHAALPLAQGTVNLPVTALTELAFTKAGSTLSASTISAANTLVSDLFKVDIIATSPVAPTTEALKTATQAQKDYTLALAAISQMASTSAGTSDTDKLNNALTTTGQGISSTGMTTATVNAIQSALTAFVSNANNKTGISDTSTTSLVNVGTLSKSYKLMLQGTFTPGSVTGIQFDLSLPAGVTLNVDNSTSAVLASSLALSGAAPSGALLSAHYSSGALTVGIITTSRFSTGEVATLTCNIPAGVSAPSASLFSAANLRSIDKNGATVAGIMITIK</sequence>
<organism evidence="2 3">
    <name type="scientific">Geotalea uraniireducens (strain Rf4)</name>
    <name type="common">Geobacter uraniireducens</name>
    <dbReference type="NCBI Taxonomy" id="351605"/>
    <lineage>
        <taxon>Bacteria</taxon>
        <taxon>Pseudomonadati</taxon>
        <taxon>Thermodesulfobacteriota</taxon>
        <taxon>Desulfuromonadia</taxon>
        <taxon>Geobacterales</taxon>
        <taxon>Geobacteraceae</taxon>
        <taxon>Geotalea</taxon>
    </lineage>
</organism>
<dbReference type="OrthoDB" id="5395777at2"/>
<dbReference type="RefSeq" id="WP_011937681.1">
    <property type="nucleotide sequence ID" value="NC_009483.1"/>
</dbReference>
<dbReference type="KEGG" id="gur:Gura_0748"/>
<evidence type="ECO:0000313" key="3">
    <source>
        <dbReference type="Proteomes" id="UP000006695"/>
    </source>
</evidence>
<gene>
    <name evidence="2" type="ordered locus">Gura_0748</name>
</gene>
<evidence type="ECO:0008006" key="4">
    <source>
        <dbReference type="Google" id="ProtNLM"/>
    </source>
</evidence>
<keyword evidence="1" id="KW-0732">Signal</keyword>
<evidence type="ECO:0000256" key="1">
    <source>
        <dbReference type="SAM" id="SignalP"/>
    </source>
</evidence>
<proteinExistence type="predicted"/>
<feature type="signal peptide" evidence="1">
    <location>
        <begin position="1"/>
        <end position="18"/>
    </location>
</feature>
<keyword evidence="3" id="KW-1185">Reference proteome</keyword>
<name>A5GBT7_GEOUR</name>
<feature type="chain" id="PRO_5002683394" description="Carboxypeptidase regulatory-like domain-containing protein" evidence="1">
    <location>
        <begin position="19"/>
        <end position="381"/>
    </location>
</feature>
<dbReference type="EMBL" id="CP000698">
    <property type="protein sequence ID" value="ABQ24957.1"/>
    <property type="molecule type" value="Genomic_DNA"/>
</dbReference>
<dbReference type="AlphaFoldDB" id="A5GBT7"/>
<dbReference type="PROSITE" id="PS51257">
    <property type="entry name" value="PROKAR_LIPOPROTEIN"/>
    <property type="match status" value="1"/>
</dbReference>
<protein>
    <recommendedName>
        <fullName evidence="4">Carboxypeptidase regulatory-like domain-containing protein</fullName>
    </recommendedName>
</protein>
<dbReference type="HOGENOM" id="CLU_725146_0_0_7"/>
<evidence type="ECO:0000313" key="2">
    <source>
        <dbReference type="EMBL" id="ABQ24957.1"/>
    </source>
</evidence>